<protein>
    <submittedName>
        <fullName evidence="2">Uncharacterized protein</fullName>
    </submittedName>
</protein>
<evidence type="ECO:0000313" key="2">
    <source>
        <dbReference type="EMBL" id="KAK3334026.1"/>
    </source>
</evidence>
<dbReference type="EMBL" id="JAUEPO010000002">
    <property type="protein sequence ID" value="KAK3334026.1"/>
    <property type="molecule type" value="Genomic_DNA"/>
</dbReference>
<dbReference type="AlphaFoldDB" id="A0AAE0J0R5"/>
<sequence length="241" mass="26899">MPSNDDRLGSLSPWTLLLCSWPPPPAVRALPRRTEKTGHGPNLDSSGRLEREQGRPFSNIAPPAHRKMLLGSFALHTRMIWACPGFGLSPYLSGQRWWSVATCTWDIVHRSRDAGTSKEVGRLPSLPTSRQEEPIRAQERGTRCIEKWIPRRWCGAAVDTEMDWTGTGLGWLPELNPVYPGCRVGMHCKRAGRPQNDLILATSVEASTASHGSKPCGWWFILEEEVPLFAVQAIIHVHHSS</sequence>
<organism evidence="2 3">
    <name type="scientific">Cercophora scortea</name>
    <dbReference type="NCBI Taxonomy" id="314031"/>
    <lineage>
        <taxon>Eukaryota</taxon>
        <taxon>Fungi</taxon>
        <taxon>Dikarya</taxon>
        <taxon>Ascomycota</taxon>
        <taxon>Pezizomycotina</taxon>
        <taxon>Sordariomycetes</taxon>
        <taxon>Sordariomycetidae</taxon>
        <taxon>Sordariales</taxon>
        <taxon>Lasiosphaeriaceae</taxon>
        <taxon>Cercophora</taxon>
    </lineage>
</organism>
<dbReference type="Proteomes" id="UP001286456">
    <property type="component" value="Unassembled WGS sequence"/>
</dbReference>
<keyword evidence="3" id="KW-1185">Reference proteome</keyword>
<accession>A0AAE0J0R5</accession>
<comment type="caution">
    <text evidence="2">The sequence shown here is derived from an EMBL/GenBank/DDBJ whole genome shotgun (WGS) entry which is preliminary data.</text>
</comment>
<proteinExistence type="predicted"/>
<feature type="region of interest" description="Disordered" evidence="1">
    <location>
        <begin position="116"/>
        <end position="137"/>
    </location>
</feature>
<reference evidence="2" key="1">
    <citation type="journal article" date="2023" name="Mol. Phylogenet. Evol.">
        <title>Genome-scale phylogeny and comparative genomics of the fungal order Sordariales.</title>
        <authorList>
            <person name="Hensen N."/>
            <person name="Bonometti L."/>
            <person name="Westerberg I."/>
            <person name="Brannstrom I.O."/>
            <person name="Guillou S."/>
            <person name="Cros-Aarteil S."/>
            <person name="Calhoun S."/>
            <person name="Haridas S."/>
            <person name="Kuo A."/>
            <person name="Mondo S."/>
            <person name="Pangilinan J."/>
            <person name="Riley R."/>
            <person name="LaButti K."/>
            <person name="Andreopoulos B."/>
            <person name="Lipzen A."/>
            <person name="Chen C."/>
            <person name="Yan M."/>
            <person name="Daum C."/>
            <person name="Ng V."/>
            <person name="Clum A."/>
            <person name="Steindorff A."/>
            <person name="Ohm R.A."/>
            <person name="Martin F."/>
            <person name="Silar P."/>
            <person name="Natvig D.O."/>
            <person name="Lalanne C."/>
            <person name="Gautier V."/>
            <person name="Ament-Velasquez S.L."/>
            <person name="Kruys A."/>
            <person name="Hutchinson M.I."/>
            <person name="Powell A.J."/>
            <person name="Barry K."/>
            <person name="Miller A.N."/>
            <person name="Grigoriev I.V."/>
            <person name="Debuchy R."/>
            <person name="Gladieux P."/>
            <person name="Hiltunen Thoren M."/>
            <person name="Johannesson H."/>
        </authorList>
    </citation>
    <scope>NUCLEOTIDE SEQUENCE</scope>
    <source>
        <strain evidence="2">SMH4131-1</strain>
    </source>
</reference>
<reference evidence="2" key="2">
    <citation type="submission" date="2023-06" db="EMBL/GenBank/DDBJ databases">
        <authorList>
            <consortium name="Lawrence Berkeley National Laboratory"/>
            <person name="Haridas S."/>
            <person name="Hensen N."/>
            <person name="Bonometti L."/>
            <person name="Westerberg I."/>
            <person name="Brannstrom I.O."/>
            <person name="Guillou S."/>
            <person name="Cros-Aarteil S."/>
            <person name="Calhoun S."/>
            <person name="Kuo A."/>
            <person name="Mondo S."/>
            <person name="Pangilinan J."/>
            <person name="Riley R."/>
            <person name="Labutti K."/>
            <person name="Andreopoulos B."/>
            <person name="Lipzen A."/>
            <person name="Chen C."/>
            <person name="Yanf M."/>
            <person name="Daum C."/>
            <person name="Ng V."/>
            <person name="Clum A."/>
            <person name="Steindorff A."/>
            <person name="Ohm R."/>
            <person name="Martin F."/>
            <person name="Silar P."/>
            <person name="Natvig D."/>
            <person name="Lalanne C."/>
            <person name="Gautier V."/>
            <person name="Ament-Velasquez S.L."/>
            <person name="Kruys A."/>
            <person name="Hutchinson M.I."/>
            <person name="Powell A.J."/>
            <person name="Barry K."/>
            <person name="Miller A.N."/>
            <person name="Grigoriev I.V."/>
            <person name="Debuchy R."/>
            <person name="Gladieux P."/>
            <person name="Thoren M.H."/>
            <person name="Johannesson H."/>
        </authorList>
    </citation>
    <scope>NUCLEOTIDE SEQUENCE</scope>
    <source>
        <strain evidence="2">SMH4131-1</strain>
    </source>
</reference>
<name>A0AAE0J0R5_9PEZI</name>
<gene>
    <name evidence="2" type="ORF">B0T19DRAFT_399629</name>
</gene>
<evidence type="ECO:0000313" key="3">
    <source>
        <dbReference type="Proteomes" id="UP001286456"/>
    </source>
</evidence>
<evidence type="ECO:0000256" key="1">
    <source>
        <dbReference type="SAM" id="MobiDB-lite"/>
    </source>
</evidence>
<feature type="region of interest" description="Disordered" evidence="1">
    <location>
        <begin position="29"/>
        <end position="60"/>
    </location>
</feature>